<dbReference type="CDD" id="cd09917">
    <property type="entry name" value="F-box_SF"/>
    <property type="match status" value="1"/>
</dbReference>
<feature type="compositionally biased region" description="Low complexity" evidence="1">
    <location>
        <begin position="1101"/>
        <end position="1112"/>
    </location>
</feature>
<dbReference type="OrthoDB" id="2095648at2759"/>
<dbReference type="Gene3D" id="2.130.10.10">
    <property type="entry name" value="YVTN repeat-like/Quinoprotein amine dehydrogenase"/>
    <property type="match status" value="1"/>
</dbReference>
<feature type="compositionally biased region" description="Low complexity" evidence="1">
    <location>
        <begin position="646"/>
        <end position="679"/>
    </location>
</feature>
<name>A0A9P4Q6N9_9PEZI</name>
<gene>
    <name evidence="3" type="ORF">K431DRAFT_246870</name>
</gene>
<feature type="region of interest" description="Disordered" evidence="1">
    <location>
        <begin position="1008"/>
        <end position="1055"/>
    </location>
</feature>
<dbReference type="AlphaFoldDB" id="A0A9P4Q6N9"/>
<feature type="domain" description="F-box" evidence="2">
    <location>
        <begin position="130"/>
        <end position="176"/>
    </location>
</feature>
<feature type="compositionally biased region" description="Low complexity" evidence="1">
    <location>
        <begin position="1032"/>
        <end position="1048"/>
    </location>
</feature>
<dbReference type="Proteomes" id="UP000799441">
    <property type="component" value="Unassembled WGS sequence"/>
</dbReference>
<dbReference type="InterPro" id="IPR001810">
    <property type="entry name" value="F-box_dom"/>
</dbReference>
<feature type="region of interest" description="Disordered" evidence="1">
    <location>
        <begin position="1"/>
        <end position="52"/>
    </location>
</feature>
<proteinExistence type="predicted"/>
<dbReference type="SUPFAM" id="SSF81383">
    <property type="entry name" value="F-box domain"/>
    <property type="match status" value="1"/>
</dbReference>
<dbReference type="PROSITE" id="PS50181">
    <property type="entry name" value="FBOX"/>
    <property type="match status" value="1"/>
</dbReference>
<dbReference type="InterPro" id="IPR027040">
    <property type="entry name" value="PSMD4"/>
</dbReference>
<evidence type="ECO:0000259" key="2">
    <source>
        <dbReference type="PROSITE" id="PS50181"/>
    </source>
</evidence>
<feature type="region of interest" description="Disordered" evidence="1">
    <location>
        <begin position="1127"/>
        <end position="1158"/>
    </location>
</feature>
<organism evidence="3 4">
    <name type="scientific">Polychaeton citri CBS 116435</name>
    <dbReference type="NCBI Taxonomy" id="1314669"/>
    <lineage>
        <taxon>Eukaryota</taxon>
        <taxon>Fungi</taxon>
        <taxon>Dikarya</taxon>
        <taxon>Ascomycota</taxon>
        <taxon>Pezizomycotina</taxon>
        <taxon>Dothideomycetes</taxon>
        <taxon>Dothideomycetidae</taxon>
        <taxon>Capnodiales</taxon>
        <taxon>Capnodiaceae</taxon>
        <taxon>Polychaeton</taxon>
    </lineage>
</organism>
<evidence type="ECO:0000256" key="1">
    <source>
        <dbReference type="SAM" id="MobiDB-lite"/>
    </source>
</evidence>
<feature type="compositionally biased region" description="Polar residues" evidence="1">
    <location>
        <begin position="1068"/>
        <end position="1077"/>
    </location>
</feature>
<dbReference type="GO" id="GO:0005829">
    <property type="term" value="C:cytosol"/>
    <property type="evidence" value="ECO:0007669"/>
    <property type="project" value="TreeGrafter"/>
</dbReference>
<evidence type="ECO:0000313" key="4">
    <source>
        <dbReference type="Proteomes" id="UP000799441"/>
    </source>
</evidence>
<feature type="compositionally biased region" description="Polar residues" evidence="1">
    <location>
        <begin position="11"/>
        <end position="21"/>
    </location>
</feature>
<dbReference type="SUPFAM" id="SSF50978">
    <property type="entry name" value="WD40 repeat-like"/>
    <property type="match status" value="1"/>
</dbReference>
<feature type="region of interest" description="Disordered" evidence="1">
    <location>
        <begin position="1068"/>
        <end position="1115"/>
    </location>
</feature>
<dbReference type="EMBL" id="MU003789">
    <property type="protein sequence ID" value="KAF2721608.1"/>
    <property type="molecule type" value="Genomic_DNA"/>
</dbReference>
<feature type="region of interest" description="Disordered" evidence="1">
    <location>
        <begin position="646"/>
        <end position="680"/>
    </location>
</feature>
<dbReference type="InterPro" id="IPR036047">
    <property type="entry name" value="F-box-like_dom_sf"/>
</dbReference>
<dbReference type="GO" id="GO:0005634">
    <property type="term" value="C:nucleus"/>
    <property type="evidence" value="ECO:0007669"/>
    <property type="project" value="TreeGrafter"/>
</dbReference>
<reference evidence="3" key="1">
    <citation type="journal article" date="2020" name="Stud. Mycol.">
        <title>101 Dothideomycetes genomes: a test case for predicting lifestyles and emergence of pathogens.</title>
        <authorList>
            <person name="Haridas S."/>
            <person name="Albert R."/>
            <person name="Binder M."/>
            <person name="Bloem J."/>
            <person name="Labutti K."/>
            <person name="Salamov A."/>
            <person name="Andreopoulos B."/>
            <person name="Baker S."/>
            <person name="Barry K."/>
            <person name="Bills G."/>
            <person name="Bluhm B."/>
            <person name="Cannon C."/>
            <person name="Castanera R."/>
            <person name="Culley D."/>
            <person name="Daum C."/>
            <person name="Ezra D."/>
            <person name="Gonzalez J."/>
            <person name="Henrissat B."/>
            <person name="Kuo A."/>
            <person name="Liang C."/>
            <person name="Lipzen A."/>
            <person name="Lutzoni F."/>
            <person name="Magnuson J."/>
            <person name="Mondo S."/>
            <person name="Nolan M."/>
            <person name="Ohm R."/>
            <person name="Pangilinan J."/>
            <person name="Park H.-J."/>
            <person name="Ramirez L."/>
            <person name="Alfaro M."/>
            <person name="Sun H."/>
            <person name="Tritt A."/>
            <person name="Yoshinaga Y."/>
            <person name="Zwiers L.-H."/>
            <person name="Turgeon B."/>
            <person name="Goodwin S."/>
            <person name="Spatafora J."/>
            <person name="Crous P."/>
            <person name="Grigoriev I."/>
        </authorList>
    </citation>
    <scope>NUCLEOTIDE SEQUENCE</scope>
    <source>
        <strain evidence="3">CBS 116435</strain>
    </source>
</reference>
<dbReference type="Pfam" id="PF12937">
    <property type="entry name" value="F-box-like"/>
    <property type="match status" value="1"/>
</dbReference>
<dbReference type="GO" id="GO:0008540">
    <property type="term" value="C:proteasome regulatory particle, base subcomplex"/>
    <property type="evidence" value="ECO:0007669"/>
    <property type="project" value="TreeGrafter"/>
</dbReference>
<dbReference type="PANTHER" id="PTHR10223:SF2">
    <property type="entry name" value="F-BOX AND WD DOMAIN PROTEIN (AFU_ORTHOLOGUE AFUA_6G11400)"/>
    <property type="match status" value="1"/>
</dbReference>
<evidence type="ECO:0000313" key="3">
    <source>
        <dbReference type="EMBL" id="KAF2721608.1"/>
    </source>
</evidence>
<protein>
    <recommendedName>
        <fullName evidence="2">F-box domain-containing protein</fullName>
    </recommendedName>
</protein>
<dbReference type="GO" id="GO:0043161">
    <property type="term" value="P:proteasome-mediated ubiquitin-dependent protein catabolic process"/>
    <property type="evidence" value="ECO:0007669"/>
    <property type="project" value="TreeGrafter"/>
</dbReference>
<keyword evidence="4" id="KW-1185">Reference proteome</keyword>
<accession>A0A9P4Q6N9</accession>
<dbReference type="PANTHER" id="PTHR10223">
    <property type="entry name" value="26S PROTEASOME NON-ATPASE REGULATORY SUBUNIT 4"/>
    <property type="match status" value="1"/>
</dbReference>
<sequence>MQPELLALPNRDSTSESSTNHGPPIQHGLREQPAPAEPVSPHSNDAEHIALSAEEQVVRDAALAASLAGLANERNVPQAGGGLSDESPPSPPAYNRITEYEKAATPPVWKRREGPAFEVIQRTRSPGDKRSPIADLPNEILTHAVAHLSPADLASVALVSKRFHALITTPHAWRTAFARYFPGSDSLNLTEDDDDEATHDVVKTERRVFTRLTTLASWRSEYIVRTRLLRSLARGKPVQPLATSASARSGQAHTASPTVVYNSHLFTTINHLHVTFGRGYTKKLPRLIHGADDVGNASTSDPQAGKVDQWGLSDPQFFVQFADSFPGDAQYGLGPGEIVGVPNVMDVSQLYGMVHGEGFPGGMGYYRATDEMRGRFLPCSSALSQPQLGIPRISSANEAICAMWIAKSQNIPQLSNGLIGILAGTSLGVLTSYSLGVTSNNGREQRLARGEISARWVLSPGVPLIAIAVDNEYSLKRQAQNRIWAVVLNALGEIFYLTKFPKRLDVERRQRLDDDSVERLAWQTGRSVYWNIVEPSRRVAKPDPYADAAVDGSYSPRSSWNGMCLSAQQVEAETREIEDFVKRKPKDFQKACVGWDMRRRLEMDFANDDGNNAGETVVIFECGLDEDTIPGARRYVRCRFYDTTTPTASTPPSLTETSTPPSSSPSIFGGSPSPGAAPTREFTLGSLEETLVHDDFGGSITPRPINEEWRTSTFTLGGLKEVTILTSCTDDSLLSLQTVSEDLLLSFSGKSANSSPSMTPLSFNESSVIPADIPGQRARFVAVGTNTGIVIVWNLRAPISRSAEIVNTLDPIRVIRTDSPQISCLALSSLYLVHGGNDGLVQTWDILASTMSPIRTLHSRFSSRARRRLVQAQASPHGVGINLFAAGSICLDPDPTVLRGVVSLGTQLLYWSYSSSAADQYKSHKRRFRRSERGSNNGGERFSGVARSNLKDYIANEKYELDREKEMKSRNQQRIAGRFGTELLGGDASEEEMLAYAAMLSQESLELEKLRKSSDPSTETSATVSITDSVDSSHTPTPSASVSASPAPSREKTEDEYDADIAEAIRQSLASSPSNNEYEIPIRQAKPKGRKTTPPAKQARTPSPTTATSSKTVELDDLEFALQLSLAEEQSRKDADAENFPALSPDSVVGKGKGRMRH</sequence>
<dbReference type="GO" id="GO:0031593">
    <property type="term" value="F:polyubiquitin modification-dependent protein binding"/>
    <property type="evidence" value="ECO:0007669"/>
    <property type="project" value="TreeGrafter"/>
</dbReference>
<dbReference type="InterPro" id="IPR015943">
    <property type="entry name" value="WD40/YVTN_repeat-like_dom_sf"/>
</dbReference>
<dbReference type="Gene3D" id="1.20.1280.50">
    <property type="match status" value="1"/>
</dbReference>
<dbReference type="InterPro" id="IPR036322">
    <property type="entry name" value="WD40_repeat_dom_sf"/>
</dbReference>
<comment type="caution">
    <text evidence="3">The sequence shown here is derived from an EMBL/GenBank/DDBJ whole genome shotgun (WGS) entry which is preliminary data.</text>
</comment>
<feature type="compositionally biased region" description="Polar residues" evidence="1">
    <location>
        <begin position="1015"/>
        <end position="1030"/>
    </location>
</feature>